<dbReference type="Proteomes" id="UP000011081">
    <property type="component" value="Unassembled WGS sequence"/>
</dbReference>
<dbReference type="HOGENOM" id="CLU_511096_0_0_1"/>
<keyword evidence="1" id="KW-0812">Transmembrane</keyword>
<dbReference type="RefSeq" id="XP_008074568.1">
    <property type="nucleotide sequence ID" value="XM_008076377.1"/>
</dbReference>
<sequence length="538" mass="61823">MLCNENNLTTMKQRFIRKVLPKSIEIIFKIFIISNTISNREIHNHTVIDPNIVTATLTYVLAWLFAECEIAYGSLSFMRDVFCYNTKVQENCAYVYTHCLLVFIITKLLHSLLCMLRVTKILLKIPRECIVGCSLATGVIHVANEIKMYNTHITLPSFVLSVFFVLFFFYSKIMFFVSVVVIAISNHVMVACVQNSKLFFFEKLRCNSLCVLFPVQYFDLGGAKMRSFACSFFSALAIFFFNGIEIELDRESNADFYHTMSEQLGSNVLDNTVGVNALNNGLHGSASSDEANNSSSDPLGAALRIRTASVRSNVAQFKSYIVLHTNEFYHGNRLSCINLLTFFLPFTVKKERKQFHAIERVFVSILTLKMAILLLLFRLFIPKIIYISLSMFLGLYIIVMSLREVHKFCTMEKITIVCLGIFNAVCNMFVLSVMLFSGLIYLVGYVRNSNNQCLTVEEEYSHVLYDYKRLDTSVKGEIVVIDLRRYSYIVSSERERIGNLVKGLRVKNIFVIKRKNLFIWLENVNFICELNEIEEYLV</sequence>
<organism evidence="2 3">
    <name type="scientific">Vavraia culicis (isolate floridensis)</name>
    <name type="common">Microsporidian parasite</name>
    <dbReference type="NCBI Taxonomy" id="948595"/>
    <lineage>
        <taxon>Eukaryota</taxon>
        <taxon>Fungi</taxon>
        <taxon>Fungi incertae sedis</taxon>
        <taxon>Microsporidia</taxon>
        <taxon>Pleistophoridae</taxon>
        <taxon>Vavraia</taxon>
    </lineage>
</organism>
<keyword evidence="3" id="KW-1185">Reference proteome</keyword>
<proteinExistence type="predicted"/>
<accession>L2GTE8</accession>
<dbReference type="OrthoDB" id="10393380at2759"/>
<dbReference type="EMBL" id="GL877428">
    <property type="protein sequence ID" value="ELA46931.1"/>
    <property type="molecule type" value="Genomic_DNA"/>
</dbReference>
<feature type="transmembrane region" description="Helical" evidence="1">
    <location>
        <begin position="357"/>
        <end position="378"/>
    </location>
</feature>
<dbReference type="OMA" id="KIPRECI"/>
<evidence type="ECO:0000313" key="2">
    <source>
        <dbReference type="EMBL" id="ELA46931.1"/>
    </source>
</evidence>
<dbReference type="InParanoid" id="L2GTE8"/>
<gene>
    <name evidence="2" type="ORF">VCUG_01550</name>
</gene>
<evidence type="ECO:0000313" key="3">
    <source>
        <dbReference type="Proteomes" id="UP000011081"/>
    </source>
</evidence>
<name>L2GTE8_VAVCU</name>
<dbReference type="AlphaFoldDB" id="L2GTE8"/>
<keyword evidence="1" id="KW-1133">Transmembrane helix</keyword>
<evidence type="ECO:0000256" key="1">
    <source>
        <dbReference type="SAM" id="Phobius"/>
    </source>
</evidence>
<feature type="transmembrane region" description="Helical" evidence="1">
    <location>
        <begin position="93"/>
        <end position="116"/>
    </location>
</feature>
<reference evidence="3" key="1">
    <citation type="submission" date="2011-03" db="EMBL/GenBank/DDBJ databases">
        <title>The genome sequence of Vavraia culicis strain floridensis.</title>
        <authorList>
            <consortium name="The Broad Institute Genome Sequencing Platform"/>
            <person name="Cuomo C."/>
            <person name="Becnel J."/>
            <person name="Sanscrainte N."/>
            <person name="Young S.K."/>
            <person name="Zeng Q."/>
            <person name="Gargeya S."/>
            <person name="Fitzgerald M."/>
            <person name="Haas B."/>
            <person name="Abouelleil A."/>
            <person name="Alvarado L."/>
            <person name="Arachchi H.M."/>
            <person name="Berlin A."/>
            <person name="Chapman S.B."/>
            <person name="Gearin G."/>
            <person name="Goldberg J."/>
            <person name="Griggs A."/>
            <person name="Gujja S."/>
            <person name="Hansen M."/>
            <person name="Heiman D."/>
            <person name="Howarth C."/>
            <person name="Larimer J."/>
            <person name="Lui A."/>
            <person name="MacDonald P.J.P."/>
            <person name="McCowen C."/>
            <person name="Montmayeur A."/>
            <person name="Murphy C."/>
            <person name="Neiman D."/>
            <person name="Pearson M."/>
            <person name="Priest M."/>
            <person name="Roberts A."/>
            <person name="Saif S."/>
            <person name="Shea T."/>
            <person name="Sisk P."/>
            <person name="Stolte C."/>
            <person name="Sykes S."/>
            <person name="Wortman J."/>
            <person name="Nusbaum C."/>
            <person name="Birren B."/>
        </authorList>
    </citation>
    <scope>NUCLEOTIDE SEQUENCE [LARGE SCALE GENOMIC DNA]</scope>
    <source>
        <strain evidence="3">floridensis</strain>
    </source>
</reference>
<feature type="transmembrane region" description="Helical" evidence="1">
    <location>
        <begin position="384"/>
        <end position="402"/>
    </location>
</feature>
<protein>
    <submittedName>
        <fullName evidence="2">Uncharacterized protein</fullName>
    </submittedName>
</protein>
<keyword evidence="1" id="KW-0472">Membrane</keyword>
<dbReference type="GeneID" id="19879426"/>
<dbReference type="VEuPathDB" id="MicrosporidiaDB:VCUG_01550"/>
<feature type="transmembrane region" description="Helical" evidence="1">
    <location>
        <begin position="414"/>
        <end position="443"/>
    </location>
</feature>